<proteinExistence type="inferred from homology"/>
<keyword evidence="2" id="KW-0560">Oxidoreductase</keyword>
<dbReference type="PANTHER" id="PTHR30466">
    <property type="entry name" value="FLAVIN REDUCTASE"/>
    <property type="match status" value="1"/>
</dbReference>
<dbReference type="GO" id="GO:0010181">
    <property type="term" value="F:FMN binding"/>
    <property type="evidence" value="ECO:0007669"/>
    <property type="project" value="InterPro"/>
</dbReference>
<reference evidence="4" key="1">
    <citation type="journal article" date="2014" name="Int. J. Syst. Evol. Microbiol.">
        <title>Complete genome sequence of Corynebacterium casei LMG S-19264T (=DSM 44701T), isolated from a smear-ripened cheese.</title>
        <authorList>
            <consortium name="US DOE Joint Genome Institute (JGI-PGF)"/>
            <person name="Walter F."/>
            <person name="Albersmeier A."/>
            <person name="Kalinowski J."/>
            <person name="Ruckert C."/>
        </authorList>
    </citation>
    <scope>NUCLEOTIDE SEQUENCE</scope>
    <source>
        <strain evidence="4">CCM 7905</strain>
    </source>
</reference>
<comment type="similarity">
    <text evidence="1">Belongs to the non-flavoprotein flavin reductase family.</text>
</comment>
<dbReference type="PANTHER" id="PTHR30466:SF11">
    <property type="entry name" value="FLAVIN-DEPENDENT MONOOXYGENASE, REDUCTASE SUBUNIT HSAB"/>
    <property type="match status" value="1"/>
</dbReference>
<evidence type="ECO:0000259" key="3">
    <source>
        <dbReference type="SMART" id="SM00903"/>
    </source>
</evidence>
<accession>A0A917CMP5</accession>
<evidence type="ECO:0000256" key="2">
    <source>
        <dbReference type="ARBA" id="ARBA00023002"/>
    </source>
</evidence>
<dbReference type="InterPro" id="IPR012349">
    <property type="entry name" value="Split_barrel_FMN-bd"/>
</dbReference>
<comment type="caution">
    <text evidence="4">The sequence shown here is derived from an EMBL/GenBank/DDBJ whole genome shotgun (WGS) entry which is preliminary data.</text>
</comment>
<feature type="domain" description="Flavin reductase like" evidence="3">
    <location>
        <begin position="17"/>
        <end position="160"/>
    </location>
</feature>
<evidence type="ECO:0000313" key="5">
    <source>
        <dbReference type="Proteomes" id="UP000654257"/>
    </source>
</evidence>
<reference evidence="4" key="2">
    <citation type="submission" date="2020-09" db="EMBL/GenBank/DDBJ databases">
        <authorList>
            <person name="Sun Q."/>
            <person name="Sedlacek I."/>
        </authorList>
    </citation>
    <scope>NUCLEOTIDE SEQUENCE</scope>
    <source>
        <strain evidence="4">CCM 7905</strain>
    </source>
</reference>
<dbReference type="AlphaFoldDB" id="A0A917CMP5"/>
<dbReference type="Proteomes" id="UP000654257">
    <property type="component" value="Unassembled WGS sequence"/>
</dbReference>
<dbReference type="GO" id="GO:0042602">
    <property type="term" value="F:riboflavin reductase (NADPH) activity"/>
    <property type="evidence" value="ECO:0007669"/>
    <property type="project" value="TreeGrafter"/>
</dbReference>
<dbReference type="SMART" id="SM00903">
    <property type="entry name" value="Flavin_Reduct"/>
    <property type="match status" value="1"/>
</dbReference>
<name>A0A917CMP5_9NOCA</name>
<dbReference type="Pfam" id="PF01613">
    <property type="entry name" value="Flavin_Reduct"/>
    <property type="match status" value="1"/>
</dbReference>
<keyword evidence="5" id="KW-1185">Reference proteome</keyword>
<organism evidence="4 5">
    <name type="scientific">Rhodococcoides trifolii</name>
    <dbReference type="NCBI Taxonomy" id="908250"/>
    <lineage>
        <taxon>Bacteria</taxon>
        <taxon>Bacillati</taxon>
        <taxon>Actinomycetota</taxon>
        <taxon>Actinomycetes</taxon>
        <taxon>Mycobacteriales</taxon>
        <taxon>Nocardiaceae</taxon>
        <taxon>Rhodococcoides</taxon>
    </lineage>
</organism>
<dbReference type="EMBL" id="BMCU01000001">
    <property type="protein sequence ID" value="GGF93682.1"/>
    <property type="molecule type" value="Genomic_DNA"/>
</dbReference>
<protein>
    <submittedName>
        <fullName evidence="4">Oxidoreductase</fullName>
    </submittedName>
</protein>
<evidence type="ECO:0000256" key="1">
    <source>
        <dbReference type="ARBA" id="ARBA00008898"/>
    </source>
</evidence>
<sequence length="164" mass="17127">MPLTNTDLDPISLREAYGTFPTGVVAIAALIDGVPVGLAASSFVPVSIDPPLVAFCVQNTSNTWPKFASASNIGVSVLGESHDVAVRTLASKTGDRFEGLTTETTPEGAIFIGGAGAWLDTTVTREVPAGDHAIVLLQINALSVSTEIDPIVFHGSKLRRLLED</sequence>
<dbReference type="InterPro" id="IPR050268">
    <property type="entry name" value="NADH-dep_flavin_reductase"/>
</dbReference>
<dbReference type="SUPFAM" id="SSF50475">
    <property type="entry name" value="FMN-binding split barrel"/>
    <property type="match status" value="1"/>
</dbReference>
<gene>
    <name evidence="4" type="ORF">GCM10007304_04430</name>
</gene>
<evidence type="ECO:0000313" key="4">
    <source>
        <dbReference type="EMBL" id="GGF93682.1"/>
    </source>
</evidence>
<dbReference type="RefSeq" id="WP_188543949.1">
    <property type="nucleotide sequence ID" value="NZ_BMCU01000001.1"/>
</dbReference>
<dbReference type="InterPro" id="IPR002563">
    <property type="entry name" value="Flavin_Rdtase-like_dom"/>
</dbReference>
<dbReference type="Gene3D" id="2.30.110.10">
    <property type="entry name" value="Electron Transport, Fmn-binding Protein, Chain A"/>
    <property type="match status" value="1"/>
</dbReference>